<feature type="compositionally biased region" description="Basic and acidic residues" evidence="1">
    <location>
        <begin position="1"/>
        <end position="13"/>
    </location>
</feature>
<dbReference type="OMA" id="THYFCAN"/>
<keyword evidence="3" id="KW-1185">Reference proteome</keyword>
<feature type="compositionally biased region" description="Basic residues" evidence="1">
    <location>
        <begin position="16"/>
        <end position="30"/>
    </location>
</feature>
<organism evidence="2 3">
    <name type="scientific">Capsicum annuum</name>
    <name type="common">Capsicum pepper</name>
    <dbReference type="NCBI Taxonomy" id="4072"/>
    <lineage>
        <taxon>Eukaryota</taxon>
        <taxon>Viridiplantae</taxon>
        <taxon>Streptophyta</taxon>
        <taxon>Embryophyta</taxon>
        <taxon>Tracheophyta</taxon>
        <taxon>Spermatophyta</taxon>
        <taxon>Magnoliopsida</taxon>
        <taxon>eudicotyledons</taxon>
        <taxon>Gunneridae</taxon>
        <taxon>Pentapetalae</taxon>
        <taxon>asterids</taxon>
        <taxon>lamiids</taxon>
        <taxon>Solanales</taxon>
        <taxon>Solanaceae</taxon>
        <taxon>Solanoideae</taxon>
        <taxon>Capsiceae</taxon>
        <taxon>Capsicum</taxon>
    </lineage>
</organism>
<dbReference type="Gramene" id="PHT72641">
    <property type="protein sequence ID" value="PHT72641"/>
    <property type="gene ID" value="T459_23426"/>
</dbReference>
<protein>
    <submittedName>
        <fullName evidence="2">Uncharacterized protein</fullName>
    </submittedName>
</protein>
<dbReference type="AlphaFoldDB" id="A0A2G2YSM8"/>
<comment type="caution">
    <text evidence="2">The sequence shown here is derived from an EMBL/GenBank/DDBJ whole genome shotgun (WGS) entry which is preliminary data.</text>
</comment>
<dbReference type="EMBL" id="AYRZ02000009">
    <property type="protein sequence ID" value="PHT72641.1"/>
    <property type="molecule type" value="Genomic_DNA"/>
</dbReference>
<evidence type="ECO:0000256" key="1">
    <source>
        <dbReference type="SAM" id="MobiDB-lite"/>
    </source>
</evidence>
<accession>A0A2G2YSM8</accession>
<dbReference type="Proteomes" id="UP000222542">
    <property type="component" value="Unassembled WGS sequence"/>
</dbReference>
<reference evidence="2 3" key="2">
    <citation type="journal article" date="2017" name="Genome Biol.">
        <title>New reference genome sequences of hot pepper reveal the massive evolution of plant disease-resistance genes by retroduplication.</title>
        <authorList>
            <person name="Kim S."/>
            <person name="Park J."/>
            <person name="Yeom S.I."/>
            <person name="Kim Y.M."/>
            <person name="Seo E."/>
            <person name="Kim K.T."/>
            <person name="Kim M.S."/>
            <person name="Lee J.M."/>
            <person name="Cheong K."/>
            <person name="Shin H.S."/>
            <person name="Kim S.B."/>
            <person name="Han K."/>
            <person name="Lee J."/>
            <person name="Park M."/>
            <person name="Lee H.A."/>
            <person name="Lee H.Y."/>
            <person name="Lee Y."/>
            <person name="Oh S."/>
            <person name="Lee J.H."/>
            <person name="Choi E."/>
            <person name="Choi E."/>
            <person name="Lee S.E."/>
            <person name="Jeon J."/>
            <person name="Kim H."/>
            <person name="Choi G."/>
            <person name="Song H."/>
            <person name="Lee J."/>
            <person name="Lee S.C."/>
            <person name="Kwon J.K."/>
            <person name="Lee H.Y."/>
            <person name="Koo N."/>
            <person name="Hong Y."/>
            <person name="Kim R.W."/>
            <person name="Kang W.H."/>
            <person name="Huh J.H."/>
            <person name="Kang B.C."/>
            <person name="Yang T.J."/>
            <person name="Lee Y.H."/>
            <person name="Bennetzen J.L."/>
            <person name="Choi D."/>
        </authorList>
    </citation>
    <scope>NUCLEOTIDE SEQUENCE [LARGE SCALE GENOMIC DNA]</scope>
    <source>
        <strain evidence="3">cv. CM334</strain>
    </source>
</reference>
<evidence type="ECO:0000313" key="3">
    <source>
        <dbReference type="Proteomes" id="UP000222542"/>
    </source>
</evidence>
<dbReference type="PANTHER" id="PTHR47592:SF24">
    <property type="entry name" value="BNACNNG30200D PROTEIN"/>
    <property type="match status" value="1"/>
</dbReference>
<sequence>MNRANIVEDDHNNSTKQKKSGNARNQPKKKFKEKFFHCGKIGHKSTVFRTPKKVKKKDQANVAESKKETDDLCTLLSECNLVGNPREWRMDSGATHYFCANKELFAMFSLA</sequence>
<gene>
    <name evidence="2" type="ORF">T459_23426</name>
</gene>
<reference evidence="2 3" key="1">
    <citation type="journal article" date="2014" name="Nat. Genet.">
        <title>Genome sequence of the hot pepper provides insights into the evolution of pungency in Capsicum species.</title>
        <authorList>
            <person name="Kim S."/>
            <person name="Park M."/>
            <person name="Yeom S.I."/>
            <person name="Kim Y.M."/>
            <person name="Lee J.M."/>
            <person name="Lee H.A."/>
            <person name="Seo E."/>
            <person name="Choi J."/>
            <person name="Cheong K."/>
            <person name="Kim K.T."/>
            <person name="Jung K."/>
            <person name="Lee G.W."/>
            <person name="Oh S.K."/>
            <person name="Bae C."/>
            <person name="Kim S.B."/>
            <person name="Lee H.Y."/>
            <person name="Kim S.Y."/>
            <person name="Kim M.S."/>
            <person name="Kang B.C."/>
            <person name="Jo Y.D."/>
            <person name="Yang H.B."/>
            <person name="Jeong H.J."/>
            <person name="Kang W.H."/>
            <person name="Kwon J.K."/>
            <person name="Shin C."/>
            <person name="Lim J.Y."/>
            <person name="Park J.H."/>
            <person name="Huh J.H."/>
            <person name="Kim J.S."/>
            <person name="Kim B.D."/>
            <person name="Cohen O."/>
            <person name="Paran I."/>
            <person name="Suh M.C."/>
            <person name="Lee S.B."/>
            <person name="Kim Y.K."/>
            <person name="Shin Y."/>
            <person name="Noh S.J."/>
            <person name="Park J."/>
            <person name="Seo Y.S."/>
            <person name="Kwon S.Y."/>
            <person name="Kim H.A."/>
            <person name="Park J.M."/>
            <person name="Kim H.J."/>
            <person name="Choi S.B."/>
            <person name="Bosland P.W."/>
            <person name="Reeves G."/>
            <person name="Jo S.H."/>
            <person name="Lee B.W."/>
            <person name="Cho H.T."/>
            <person name="Choi H.S."/>
            <person name="Lee M.S."/>
            <person name="Yu Y."/>
            <person name="Do Choi Y."/>
            <person name="Park B.S."/>
            <person name="van Deynze A."/>
            <person name="Ashrafi H."/>
            <person name="Hill T."/>
            <person name="Kim W.T."/>
            <person name="Pai H.S."/>
            <person name="Ahn H.K."/>
            <person name="Yeam I."/>
            <person name="Giovannoni J.J."/>
            <person name="Rose J.K."/>
            <person name="Sorensen I."/>
            <person name="Lee S.J."/>
            <person name="Kim R.W."/>
            <person name="Choi I.Y."/>
            <person name="Choi B.S."/>
            <person name="Lim J.S."/>
            <person name="Lee Y.H."/>
            <person name="Choi D."/>
        </authorList>
    </citation>
    <scope>NUCLEOTIDE SEQUENCE [LARGE SCALE GENOMIC DNA]</scope>
    <source>
        <strain evidence="3">cv. CM334</strain>
    </source>
</reference>
<dbReference type="PANTHER" id="PTHR47592">
    <property type="entry name" value="PBF68 PROTEIN"/>
    <property type="match status" value="1"/>
</dbReference>
<name>A0A2G2YSM8_CAPAN</name>
<feature type="region of interest" description="Disordered" evidence="1">
    <location>
        <begin position="1"/>
        <end position="30"/>
    </location>
</feature>
<proteinExistence type="predicted"/>
<evidence type="ECO:0000313" key="2">
    <source>
        <dbReference type="EMBL" id="PHT72641.1"/>
    </source>
</evidence>